<gene>
    <name evidence="7" type="ORF">N656DRAFT_801990</name>
</gene>
<reference evidence="7" key="1">
    <citation type="journal article" date="2023" name="Mol. Phylogenet. Evol.">
        <title>Genome-scale phylogeny and comparative genomics of the fungal order Sordariales.</title>
        <authorList>
            <person name="Hensen N."/>
            <person name="Bonometti L."/>
            <person name="Westerberg I."/>
            <person name="Brannstrom I.O."/>
            <person name="Guillou S."/>
            <person name="Cros-Aarteil S."/>
            <person name="Calhoun S."/>
            <person name="Haridas S."/>
            <person name="Kuo A."/>
            <person name="Mondo S."/>
            <person name="Pangilinan J."/>
            <person name="Riley R."/>
            <person name="LaButti K."/>
            <person name="Andreopoulos B."/>
            <person name="Lipzen A."/>
            <person name="Chen C."/>
            <person name="Yan M."/>
            <person name="Daum C."/>
            <person name="Ng V."/>
            <person name="Clum A."/>
            <person name="Steindorff A."/>
            <person name="Ohm R.A."/>
            <person name="Martin F."/>
            <person name="Silar P."/>
            <person name="Natvig D.O."/>
            <person name="Lalanne C."/>
            <person name="Gautier V."/>
            <person name="Ament-Velasquez S.L."/>
            <person name="Kruys A."/>
            <person name="Hutchinson M.I."/>
            <person name="Powell A.J."/>
            <person name="Barry K."/>
            <person name="Miller A.N."/>
            <person name="Grigoriev I.V."/>
            <person name="Debuchy R."/>
            <person name="Gladieux P."/>
            <person name="Hiltunen Thoren M."/>
            <person name="Johannesson H."/>
        </authorList>
    </citation>
    <scope>NUCLEOTIDE SEQUENCE</scope>
    <source>
        <strain evidence="7">CBS 508.74</strain>
    </source>
</reference>
<feature type="transmembrane region" description="Helical" evidence="6">
    <location>
        <begin position="331"/>
        <end position="354"/>
    </location>
</feature>
<dbReference type="EMBL" id="MU853365">
    <property type="protein sequence ID" value="KAK4108130.1"/>
    <property type="molecule type" value="Genomic_DNA"/>
</dbReference>
<comment type="subcellular location">
    <subcellularLocation>
        <location evidence="1">Membrane</location>
        <topology evidence="1">Multi-pass membrane protein</topology>
    </subcellularLocation>
</comment>
<feature type="transmembrane region" description="Helical" evidence="6">
    <location>
        <begin position="6"/>
        <end position="32"/>
    </location>
</feature>
<feature type="transmembrane region" description="Helical" evidence="6">
    <location>
        <begin position="176"/>
        <end position="193"/>
    </location>
</feature>
<dbReference type="PANTHER" id="PTHR45649:SF9">
    <property type="entry name" value="AMINO-ACID PERMEASE 2"/>
    <property type="match status" value="1"/>
</dbReference>
<comment type="caution">
    <text evidence="7">The sequence shown here is derived from an EMBL/GenBank/DDBJ whole genome shotgun (WGS) entry which is preliminary data.</text>
</comment>
<sequence length="468" mass="50879">MATLVYLLYAGGAAAVVWCWLIGGGGALALALSITEISSSYPTSGAMYFTLKYLCPQEYLPVVAWLTGWLNLVGTVTGTSSSQYGAAQMLLAAVSIGTEFHYRPTQGHITGVMAAPCVVHALINSLPTAWLNKISSTYAVFHIAVLIAAAAALIALQGEKHTAAYVFSYFEPLSGWTPRGFSFFFGCLSAAIAEETKDPSRVVPIAITSASVFTYVAGFLYNVVLAYCMGDPRDLLASPTSLPVSQIFYNVMGAGPAVFFTVTAFFVMNFVCIPSVHAGSRTLWASSRDDMVPFSRYWHRVHKRTDTPLHAVWLYTLLCIAINLVGLGSPILIAAVFNVCAIALNWSYCIPILCKMAFGKFERGPWHLGRFSTAINAWAVAWNAFLSALFVLPIIRPVTPENMNYASVVLAFVIAFLTTHWLLRGRKHYIGSRTQVRLANGEAAALDESHRVADQERVESPMSPVQKA</sequence>
<dbReference type="GO" id="GO:0016020">
    <property type="term" value="C:membrane"/>
    <property type="evidence" value="ECO:0007669"/>
    <property type="project" value="UniProtKB-SubCell"/>
</dbReference>
<accession>A0AAN6T7K7</accession>
<protein>
    <submittedName>
        <fullName evidence="7">Amino acid transporter</fullName>
    </submittedName>
</protein>
<dbReference type="PANTHER" id="PTHR45649">
    <property type="entry name" value="AMINO-ACID PERMEASE BAT1"/>
    <property type="match status" value="1"/>
</dbReference>
<evidence type="ECO:0000313" key="8">
    <source>
        <dbReference type="Proteomes" id="UP001302812"/>
    </source>
</evidence>
<evidence type="ECO:0000256" key="5">
    <source>
        <dbReference type="ARBA" id="ARBA00023136"/>
    </source>
</evidence>
<dbReference type="PIRSF" id="PIRSF006060">
    <property type="entry name" value="AA_transporter"/>
    <property type="match status" value="1"/>
</dbReference>
<dbReference type="Gene3D" id="1.20.1740.10">
    <property type="entry name" value="Amino acid/polyamine transporter I"/>
    <property type="match status" value="1"/>
</dbReference>
<dbReference type="Pfam" id="PF13520">
    <property type="entry name" value="AA_permease_2"/>
    <property type="match status" value="1"/>
</dbReference>
<dbReference type="InterPro" id="IPR002293">
    <property type="entry name" value="AA/rel_permease1"/>
</dbReference>
<keyword evidence="8" id="KW-1185">Reference proteome</keyword>
<organism evidence="7 8">
    <name type="scientific">Canariomyces notabilis</name>
    <dbReference type="NCBI Taxonomy" id="2074819"/>
    <lineage>
        <taxon>Eukaryota</taxon>
        <taxon>Fungi</taxon>
        <taxon>Dikarya</taxon>
        <taxon>Ascomycota</taxon>
        <taxon>Pezizomycotina</taxon>
        <taxon>Sordariomycetes</taxon>
        <taxon>Sordariomycetidae</taxon>
        <taxon>Sordariales</taxon>
        <taxon>Chaetomiaceae</taxon>
        <taxon>Canariomyces</taxon>
    </lineage>
</organism>
<dbReference type="Proteomes" id="UP001302812">
    <property type="component" value="Unassembled WGS sequence"/>
</dbReference>
<reference evidence="7" key="2">
    <citation type="submission" date="2023-05" db="EMBL/GenBank/DDBJ databases">
        <authorList>
            <consortium name="Lawrence Berkeley National Laboratory"/>
            <person name="Steindorff A."/>
            <person name="Hensen N."/>
            <person name="Bonometti L."/>
            <person name="Westerberg I."/>
            <person name="Brannstrom I.O."/>
            <person name="Guillou S."/>
            <person name="Cros-Aarteil S."/>
            <person name="Calhoun S."/>
            <person name="Haridas S."/>
            <person name="Kuo A."/>
            <person name="Mondo S."/>
            <person name="Pangilinan J."/>
            <person name="Riley R."/>
            <person name="Labutti K."/>
            <person name="Andreopoulos B."/>
            <person name="Lipzen A."/>
            <person name="Chen C."/>
            <person name="Yanf M."/>
            <person name="Daum C."/>
            <person name="Ng V."/>
            <person name="Clum A."/>
            <person name="Ohm R."/>
            <person name="Martin F."/>
            <person name="Silar P."/>
            <person name="Natvig D."/>
            <person name="Lalanne C."/>
            <person name="Gautier V."/>
            <person name="Ament-Velasquez S.L."/>
            <person name="Kruys A."/>
            <person name="Hutchinson M.I."/>
            <person name="Powell A.J."/>
            <person name="Barry K."/>
            <person name="Miller A.N."/>
            <person name="Grigoriev I.V."/>
            <person name="Debuchy R."/>
            <person name="Gladieux P."/>
            <person name="Thoren M.H."/>
            <person name="Johannesson H."/>
        </authorList>
    </citation>
    <scope>NUCLEOTIDE SEQUENCE</scope>
    <source>
        <strain evidence="7">CBS 508.74</strain>
    </source>
</reference>
<proteinExistence type="predicted"/>
<dbReference type="GO" id="GO:0022857">
    <property type="term" value="F:transmembrane transporter activity"/>
    <property type="evidence" value="ECO:0007669"/>
    <property type="project" value="InterPro"/>
</dbReference>
<feature type="transmembrane region" description="Helical" evidence="6">
    <location>
        <begin position="402"/>
        <end position="423"/>
    </location>
</feature>
<feature type="transmembrane region" description="Helical" evidence="6">
    <location>
        <begin position="375"/>
        <end position="396"/>
    </location>
</feature>
<feature type="transmembrane region" description="Helical" evidence="6">
    <location>
        <begin position="247"/>
        <end position="271"/>
    </location>
</feature>
<keyword evidence="2" id="KW-0813">Transport</keyword>
<name>A0AAN6T7K7_9PEZI</name>
<feature type="transmembrane region" description="Helical" evidence="6">
    <location>
        <begin position="307"/>
        <end position="325"/>
    </location>
</feature>
<feature type="transmembrane region" description="Helical" evidence="6">
    <location>
        <begin position="138"/>
        <end position="156"/>
    </location>
</feature>
<evidence type="ECO:0000256" key="4">
    <source>
        <dbReference type="ARBA" id="ARBA00022989"/>
    </source>
</evidence>
<evidence type="ECO:0000256" key="2">
    <source>
        <dbReference type="ARBA" id="ARBA00022448"/>
    </source>
</evidence>
<dbReference type="GeneID" id="89942320"/>
<keyword evidence="3 6" id="KW-0812">Transmembrane</keyword>
<evidence type="ECO:0000256" key="6">
    <source>
        <dbReference type="SAM" id="Phobius"/>
    </source>
</evidence>
<feature type="transmembrane region" description="Helical" evidence="6">
    <location>
        <begin position="205"/>
        <end position="227"/>
    </location>
</feature>
<dbReference type="RefSeq" id="XP_064665700.1">
    <property type="nucleotide sequence ID" value="XM_064818195.1"/>
</dbReference>
<evidence type="ECO:0000256" key="1">
    <source>
        <dbReference type="ARBA" id="ARBA00004141"/>
    </source>
</evidence>
<keyword evidence="5 6" id="KW-0472">Membrane</keyword>
<dbReference type="AlphaFoldDB" id="A0AAN6T7K7"/>
<keyword evidence="4 6" id="KW-1133">Transmembrane helix</keyword>
<evidence type="ECO:0000313" key="7">
    <source>
        <dbReference type="EMBL" id="KAK4108130.1"/>
    </source>
</evidence>
<evidence type="ECO:0000256" key="3">
    <source>
        <dbReference type="ARBA" id="ARBA00022692"/>
    </source>
</evidence>